<dbReference type="AlphaFoldDB" id="A0A0E9X257"/>
<evidence type="ECO:0000313" key="2">
    <source>
        <dbReference type="EMBL" id="JAH96556.1"/>
    </source>
</evidence>
<proteinExistence type="predicted"/>
<dbReference type="EMBL" id="GBXM01012021">
    <property type="protein sequence ID" value="JAH96556.1"/>
    <property type="molecule type" value="Transcribed_RNA"/>
</dbReference>
<evidence type="ECO:0000256" key="1">
    <source>
        <dbReference type="SAM" id="MobiDB-lite"/>
    </source>
</evidence>
<name>A0A0E9X257_ANGAN</name>
<organism evidence="2">
    <name type="scientific">Anguilla anguilla</name>
    <name type="common">European freshwater eel</name>
    <name type="synonym">Muraena anguilla</name>
    <dbReference type="NCBI Taxonomy" id="7936"/>
    <lineage>
        <taxon>Eukaryota</taxon>
        <taxon>Metazoa</taxon>
        <taxon>Chordata</taxon>
        <taxon>Craniata</taxon>
        <taxon>Vertebrata</taxon>
        <taxon>Euteleostomi</taxon>
        <taxon>Actinopterygii</taxon>
        <taxon>Neopterygii</taxon>
        <taxon>Teleostei</taxon>
        <taxon>Anguilliformes</taxon>
        <taxon>Anguillidae</taxon>
        <taxon>Anguilla</taxon>
    </lineage>
</organism>
<feature type="region of interest" description="Disordered" evidence="1">
    <location>
        <begin position="64"/>
        <end position="90"/>
    </location>
</feature>
<accession>A0A0E9X257</accession>
<reference evidence="2" key="1">
    <citation type="submission" date="2014-11" db="EMBL/GenBank/DDBJ databases">
        <authorList>
            <person name="Amaro Gonzalez C."/>
        </authorList>
    </citation>
    <scope>NUCLEOTIDE SEQUENCE</scope>
</reference>
<protein>
    <submittedName>
        <fullName evidence="2">Uncharacterized protein</fullName>
    </submittedName>
</protein>
<sequence>MLTCLRTCSRMRWTVPRRPWRSTTLRRTLLPTSRRSLTRSTTPRGIALWAGTLAATLLTRRSISSTSTLGRWQSSSSSLAEPGEAAEPPRLNCDALVVEATPPHSHLNK</sequence>
<reference evidence="2" key="2">
    <citation type="journal article" date="2015" name="Fish Shellfish Immunol.">
        <title>Early steps in the European eel (Anguilla anguilla)-Vibrio vulnificus interaction in the gills: Role of the RtxA13 toxin.</title>
        <authorList>
            <person name="Callol A."/>
            <person name="Pajuelo D."/>
            <person name="Ebbesson L."/>
            <person name="Teles M."/>
            <person name="MacKenzie S."/>
            <person name="Amaro C."/>
        </authorList>
    </citation>
    <scope>NUCLEOTIDE SEQUENCE</scope>
</reference>